<sequence length="172" mass="19660">MNVRTRVTARIRAPMTRIMTKIVRGNRLDLRTTFRQSLMIWFLRFIPVTFPLTQVTSDQSHGEDVLFHRRRDGGSPRPRFRLRSVVRSSSCEITEKGSEVRKRKRKSKGNVLVHIRPSLNTVVISSVLEASLMSSSKASAIGFLDWSTIMMHIAKSLSCTDRNIQFKLLAST</sequence>
<dbReference type="Proteomes" id="UP001642260">
    <property type="component" value="Unassembled WGS sequence"/>
</dbReference>
<evidence type="ECO:0000313" key="2">
    <source>
        <dbReference type="Proteomes" id="UP001642260"/>
    </source>
</evidence>
<accession>A0ABC8JFW9</accession>
<evidence type="ECO:0000313" key="1">
    <source>
        <dbReference type="EMBL" id="CAH8318030.1"/>
    </source>
</evidence>
<protein>
    <submittedName>
        <fullName evidence="1">Uncharacterized protein</fullName>
    </submittedName>
</protein>
<name>A0ABC8JFW9_ERUVS</name>
<dbReference type="AlphaFoldDB" id="A0ABC8JFW9"/>
<comment type="caution">
    <text evidence="1">The sequence shown here is derived from an EMBL/GenBank/DDBJ whole genome shotgun (WGS) entry which is preliminary data.</text>
</comment>
<dbReference type="EMBL" id="CAKOAT010086265">
    <property type="protein sequence ID" value="CAH8318030.1"/>
    <property type="molecule type" value="Genomic_DNA"/>
</dbReference>
<keyword evidence="2" id="KW-1185">Reference proteome</keyword>
<reference evidence="1 2" key="1">
    <citation type="submission" date="2022-03" db="EMBL/GenBank/DDBJ databases">
        <authorList>
            <person name="Macdonald S."/>
            <person name="Ahmed S."/>
            <person name="Newling K."/>
        </authorList>
    </citation>
    <scope>NUCLEOTIDE SEQUENCE [LARGE SCALE GENOMIC DNA]</scope>
</reference>
<organism evidence="1 2">
    <name type="scientific">Eruca vesicaria subsp. sativa</name>
    <name type="common">Garden rocket</name>
    <name type="synonym">Eruca sativa</name>
    <dbReference type="NCBI Taxonomy" id="29727"/>
    <lineage>
        <taxon>Eukaryota</taxon>
        <taxon>Viridiplantae</taxon>
        <taxon>Streptophyta</taxon>
        <taxon>Embryophyta</taxon>
        <taxon>Tracheophyta</taxon>
        <taxon>Spermatophyta</taxon>
        <taxon>Magnoliopsida</taxon>
        <taxon>eudicotyledons</taxon>
        <taxon>Gunneridae</taxon>
        <taxon>Pentapetalae</taxon>
        <taxon>rosids</taxon>
        <taxon>malvids</taxon>
        <taxon>Brassicales</taxon>
        <taxon>Brassicaceae</taxon>
        <taxon>Brassiceae</taxon>
        <taxon>Eruca</taxon>
    </lineage>
</organism>
<proteinExistence type="predicted"/>
<gene>
    <name evidence="1" type="ORF">ERUC_LOCUS8102</name>
</gene>